<dbReference type="CDD" id="cd09112">
    <property type="entry name" value="PLDc_CLS_2"/>
    <property type="match status" value="1"/>
</dbReference>
<feature type="domain" description="PLD phosphodiesterase" evidence="14">
    <location>
        <begin position="216"/>
        <end position="243"/>
    </location>
</feature>
<keyword evidence="16" id="KW-1185">Reference proteome</keyword>
<keyword evidence="10" id="KW-0594">Phospholipid biosynthesis</keyword>
<dbReference type="InterPro" id="IPR025202">
    <property type="entry name" value="PLD-like_dom"/>
</dbReference>
<evidence type="ECO:0000256" key="6">
    <source>
        <dbReference type="ARBA" id="ARBA00022737"/>
    </source>
</evidence>
<evidence type="ECO:0000256" key="9">
    <source>
        <dbReference type="ARBA" id="ARBA00023136"/>
    </source>
</evidence>
<dbReference type="GO" id="GO:0008808">
    <property type="term" value="F:cardiolipin synthase activity"/>
    <property type="evidence" value="ECO:0007669"/>
    <property type="project" value="UniProtKB-UniRule"/>
</dbReference>
<evidence type="ECO:0000256" key="13">
    <source>
        <dbReference type="SAM" id="Phobius"/>
    </source>
</evidence>
<name>A0A0R1QGY3_9LACO</name>
<keyword evidence="4" id="KW-0808">Transferase</keyword>
<keyword evidence="11" id="KW-1208">Phospholipid metabolism</keyword>
<dbReference type="InterPro" id="IPR022924">
    <property type="entry name" value="Cardiolipin_synthase"/>
</dbReference>
<protein>
    <recommendedName>
        <fullName evidence="12">Cardiolipin synthase</fullName>
        <ecNumber evidence="12">2.7.8.-</ecNumber>
    </recommendedName>
</protein>
<dbReference type="PROSITE" id="PS50035">
    <property type="entry name" value="PLD"/>
    <property type="match status" value="2"/>
</dbReference>
<sequence length="477" mass="53279">MWLVWTIAIIVVINAALAMITVFYQPRDIAATWAWLLVLLLLPVIGLALYWIFGRKLSNQKLATLATQKRLGIDEMVAAQQEAIAVGQDLIGQQELAGVPELVRSLLKSDNALVTTMNDVQLIFTQAAYLKAIFADLESAQDHIHLEVYALAPDDIGLKVRDTLAQKARTGVKVRVMYDAFGSHRLTHKFWLPVIQAGGQVEAFFATKLARANPRINFRNHRKSLVIDGKIGYLGGFDLGRSKKRWQITRDLDLRIQGQAVAVMQARFFMDWNTTAKIKKVHFQAAYFPQPDDHGDVTMQVVSSGPEQTHETLKLAYLRMFAQAKTSILVQSPYFVPDDSLLDALIIAVNAGIDVQVMIPRHSNQPLMTAASRFYLDRVVAGGGKVFYYEGGFLHTKAVIIDGRILATGTANMDIRSFKLNFEQAAVLYAPNLAKQVVAQYQMDLIKATPYTMAAVTKRSRHSRLTSEWARLLAPIL</sequence>
<evidence type="ECO:0000313" key="16">
    <source>
        <dbReference type="Proteomes" id="UP000051790"/>
    </source>
</evidence>
<evidence type="ECO:0000256" key="7">
    <source>
        <dbReference type="ARBA" id="ARBA00022989"/>
    </source>
</evidence>
<evidence type="ECO:0000313" key="15">
    <source>
        <dbReference type="EMBL" id="KRL43865.1"/>
    </source>
</evidence>
<keyword evidence="7 13" id="KW-1133">Transmembrane helix</keyword>
<feature type="transmembrane region" description="Helical" evidence="13">
    <location>
        <begin position="34"/>
        <end position="53"/>
    </location>
</feature>
<dbReference type="EMBL" id="AZEU01000179">
    <property type="protein sequence ID" value="KRL43865.1"/>
    <property type="molecule type" value="Genomic_DNA"/>
</dbReference>
<comment type="subcellular location">
    <subcellularLocation>
        <location evidence="1">Cell membrane</location>
        <topology evidence="1">Multi-pass membrane protein</topology>
    </subcellularLocation>
</comment>
<evidence type="ECO:0000256" key="2">
    <source>
        <dbReference type="ARBA" id="ARBA00022475"/>
    </source>
</evidence>
<dbReference type="Proteomes" id="UP000051790">
    <property type="component" value="Unassembled WGS sequence"/>
</dbReference>
<gene>
    <name evidence="15" type="ORF">FD01_GL001559</name>
</gene>
<evidence type="ECO:0000256" key="11">
    <source>
        <dbReference type="ARBA" id="ARBA00023264"/>
    </source>
</evidence>
<keyword evidence="2" id="KW-1003">Cell membrane</keyword>
<evidence type="ECO:0000256" key="1">
    <source>
        <dbReference type="ARBA" id="ARBA00004651"/>
    </source>
</evidence>
<reference evidence="15 16" key="1">
    <citation type="journal article" date="2015" name="Genome Announc.">
        <title>Expanding the biotechnology potential of lactobacilli through comparative genomics of 213 strains and associated genera.</title>
        <authorList>
            <person name="Sun Z."/>
            <person name="Harris H.M."/>
            <person name="McCann A."/>
            <person name="Guo C."/>
            <person name="Argimon S."/>
            <person name="Zhang W."/>
            <person name="Yang X."/>
            <person name="Jeffery I.B."/>
            <person name="Cooney J.C."/>
            <person name="Kagawa T.F."/>
            <person name="Liu W."/>
            <person name="Song Y."/>
            <person name="Salvetti E."/>
            <person name="Wrobel A."/>
            <person name="Rasinkangas P."/>
            <person name="Parkhill J."/>
            <person name="Rea M.C."/>
            <person name="O'Sullivan O."/>
            <person name="Ritari J."/>
            <person name="Douillard F.P."/>
            <person name="Paul Ross R."/>
            <person name="Yang R."/>
            <person name="Briner A.E."/>
            <person name="Felis G.E."/>
            <person name="de Vos W.M."/>
            <person name="Barrangou R."/>
            <person name="Klaenhammer T.R."/>
            <person name="Caufield P.W."/>
            <person name="Cui Y."/>
            <person name="Zhang H."/>
            <person name="O'Toole P.W."/>
        </authorList>
    </citation>
    <scope>NUCLEOTIDE SEQUENCE [LARGE SCALE GENOMIC DNA]</scope>
    <source>
        <strain evidence="15 16">DSM 13343</strain>
    </source>
</reference>
<dbReference type="Pfam" id="PF13091">
    <property type="entry name" value="PLDc_2"/>
    <property type="match status" value="2"/>
</dbReference>
<organism evidence="15 16">
    <name type="scientific">Lacticaseibacillus manihotivorans DSM 13343 = JCM 12514</name>
    <dbReference type="NCBI Taxonomy" id="1423769"/>
    <lineage>
        <taxon>Bacteria</taxon>
        <taxon>Bacillati</taxon>
        <taxon>Bacillota</taxon>
        <taxon>Bacilli</taxon>
        <taxon>Lactobacillales</taxon>
        <taxon>Lactobacillaceae</taxon>
        <taxon>Lacticaseibacillus</taxon>
    </lineage>
</organism>
<keyword evidence="5 13" id="KW-0812">Transmembrane</keyword>
<dbReference type="PATRIC" id="fig|1423769.4.peg.1669"/>
<dbReference type="Pfam" id="PF13396">
    <property type="entry name" value="PLDc_N"/>
    <property type="match status" value="1"/>
</dbReference>
<dbReference type="CDD" id="cd09110">
    <property type="entry name" value="PLDc_CLS_1"/>
    <property type="match status" value="1"/>
</dbReference>
<dbReference type="GO" id="GO:0005886">
    <property type="term" value="C:plasma membrane"/>
    <property type="evidence" value="ECO:0007669"/>
    <property type="project" value="UniProtKB-SubCell"/>
</dbReference>
<feature type="domain" description="PLD phosphodiesterase" evidence="14">
    <location>
        <begin position="390"/>
        <end position="417"/>
    </location>
</feature>
<evidence type="ECO:0000256" key="5">
    <source>
        <dbReference type="ARBA" id="ARBA00022692"/>
    </source>
</evidence>
<dbReference type="EC" id="2.7.8.-" evidence="12"/>
<dbReference type="InterPro" id="IPR001736">
    <property type="entry name" value="PLipase_D/transphosphatidylase"/>
</dbReference>
<evidence type="ECO:0000256" key="3">
    <source>
        <dbReference type="ARBA" id="ARBA00022516"/>
    </source>
</evidence>
<dbReference type="InterPro" id="IPR027379">
    <property type="entry name" value="CLS_N"/>
</dbReference>
<dbReference type="NCBIfam" id="TIGR04265">
    <property type="entry name" value="bac_cardiolipin"/>
    <property type="match status" value="1"/>
</dbReference>
<evidence type="ECO:0000256" key="12">
    <source>
        <dbReference type="NCBIfam" id="TIGR04265"/>
    </source>
</evidence>
<dbReference type="SMART" id="SM00155">
    <property type="entry name" value="PLDc"/>
    <property type="match status" value="2"/>
</dbReference>
<comment type="caution">
    <text evidence="15">The sequence shown here is derived from an EMBL/GenBank/DDBJ whole genome shotgun (WGS) entry which is preliminary data.</text>
</comment>
<dbReference type="RefSeq" id="WP_056964188.1">
    <property type="nucleotide sequence ID" value="NZ_AZEU01000179.1"/>
</dbReference>
<accession>A0A0R1QGY3</accession>
<evidence type="ECO:0000259" key="14">
    <source>
        <dbReference type="PROSITE" id="PS50035"/>
    </source>
</evidence>
<keyword evidence="3" id="KW-0444">Lipid biosynthesis</keyword>
<proteinExistence type="predicted"/>
<keyword evidence="6" id="KW-0677">Repeat</keyword>
<evidence type="ECO:0000256" key="4">
    <source>
        <dbReference type="ARBA" id="ARBA00022679"/>
    </source>
</evidence>
<dbReference type="GO" id="GO:0032049">
    <property type="term" value="P:cardiolipin biosynthetic process"/>
    <property type="evidence" value="ECO:0007669"/>
    <property type="project" value="UniProtKB-UniRule"/>
</dbReference>
<dbReference type="PANTHER" id="PTHR21248:SF22">
    <property type="entry name" value="PHOSPHOLIPASE D"/>
    <property type="match status" value="1"/>
</dbReference>
<dbReference type="SUPFAM" id="SSF56024">
    <property type="entry name" value="Phospholipase D/nuclease"/>
    <property type="match status" value="2"/>
</dbReference>
<keyword evidence="9 13" id="KW-0472">Membrane</keyword>
<dbReference type="Gene3D" id="3.30.870.10">
    <property type="entry name" value="Endonuclease Chain A"/>
    <property type="match status" value="2"/>
</dbReference>
<evidence type="ECO:0000256" key="10">
    <source>
        <dbReference type="ARBA" id="ARBA00023209"/>
    </source>
</evidence>
<dbReference type="PANTHER" id="PTHR21248">
    <property type="entry name" value="CARDIOLIPIN SYNTHASE"/>
    <property type="match status" value="1"/>
</dbReference>
<keyword evidence="8" id="KW-0443">Lipid metabolism</keyword>
<dbReference type="OrthoDB" id="9762009at2"/>
<evidence type="ECO:0000256" key="8">
    <source>
        <dbReference type="ARBA" id="ARBA00023098"/>
    </source>
</evidence>
<dbReference type="AlphaFoldDB" id="A0A0R1QGY3"/>